<keyword evidence="6" id="KW-1185">Reference proteome</keyword>
<feature type="domain" description="Type VI secretion system FHA" evidence="2">
    <location>
        <begin position="307"/>
        <end position="484"/>
    </location>
</feature>
<dbReference type="SUPFAM" id="SSF49879">
    <property type="entry name" value="SMAD/FHA domain"/>
    <property type="match status" value="1"/>
</dbReference>
<proteinExistence type="predicted"/>
<name>A0A178JCC2_9VIBR</name>
<comment type="caution">
    <text evidence="4">The sequence shown here is derived from an EMBL/GenBank/DDBJ whole genome shotgun (WGS) entry which is preliminary data.</text>
</comment>
<reference evidence="3" key="2">
    <citation type="submission" date="2022-11" db="EMBL/GenBank/DDBJ databases">
        <title>Role of the vibriolysin VemA secreted by the emergent pathogen Vibrio europaeus in the colonization of Manila clam mucus.</title>
        <authorList>
            <person name="Martinez C."/>
            <person name="Rodriguez S."/>
            <person name="Vences A."/>
            <person name="Barja J.L."/>
            <person name="Toranzo A.E."/>
            <person name="Dubert J."/>
        </authorList>
    </citation>
    <scope>NUCLEOTIDE SEQUENCE</scope>
    <source>
        <strain evidence="3">3454</strain>
    </source>
</reference>
<dbReference type="EMBL" id="JAPFIT010000031">
    <property type="protein sequence ID" value="MDC5742858.1"/>
    <property type="molecule type" value="Genomic_DNA"/>
</dbReference>
<dbReference type="InterPro" id="IPR046883">
    <property type="entry name" value="T6SS_FHA_C"/>
</dbReference>
<evidence type="ECO:0000313" key="5">
    <source>
        <dbReference type="Proteomes" id="UP000094761"/>
    </source>
</evidence>
<dbReference type="Proteomes" id="UP000094761">
    <property type="component" value="Unassembled WGS sequence"/>
</dbReference>
<dbReference type="InterPro" id="IPR008984">
    <property type="entry name" value="SMAD_FHA_dom_sf"/>
</dbReference>
<gene>
    <name evidence="3" type="primary">tagH</name>
    <name evidence="4" type="ORF">AZ468_01880</name>
    <name evidence="3" type="ORF">OPW20_22630</name>
</gene>
<sequence length="493" mass="55288">METTETLNLNLLVINAQKLESGLTALMQWDAEGGVIGSSSASTWTLKDSSGRIYPQHCEIVMFDGAFCLRDLCGETYINGTEMPVGKGLLAKLVHKDQIQIGPYEIRVALGDLEDDSAMGSLTSLFETTNYDLLSDEVLDIEQDDNNEQVENAEPLAALDELMANNEEESLIDDENSRAVEESEPQGLVPEEDLTLRDPNFTVQADSDNEISSSMTLKRILGFGFGSKTQPKQQSEKSQQQVFNSDRAQELESQQTINNDSEGFQMDEQTLDLLEEEVAKSIQPEQTAVNSVATTGGHLLTGPMLNGLGANVNHTDDIERMHMLSQEMGESLQACIQGILDLHQQVSEGRFGTLNRNLQPIEDNPLRLGLSYEETIKTLYDSEKSAVHLSAPAAIEESLKNVQAHNEAMQHATGEALTQILGAFSPQVLLRRFQNYKRSHQDVSQNSDEWAWNMYCNYYQELTSHRQQGFEKLFWEIFEQAYDKKIREKQLEF</sequence>
<evidence type="ECO:0000313" key="4">
    <source>
        <dbReference type="EMBL" id="OAM99894.1"/>
    </source>
</evidence>
<dbReference type="NCBIfam" id="TIGR03354">
    <property type="entry name" value="VI_FHA"/>
    <property type="match status" value="1"/>
</dbReference>
<protein>
    <submittedName>
        <fullName evidence="3">Type VI secretion system-associated FHA domain protein TagH</fullName>
    </submittedName>
</protein>
<evidence type="ECO:0000259" key="2">
    <source>
        <dbReference type="Pfam" id="PF20232"/>
    </source>
</evidence>
<dbReference type="InterPro" id="IPR017735">
    <property type="entry name" value="T6SS_FHA"/>
</dbReference>
<evidence type="ECO:0000256" key="1">
    <source>
        <dbReference type="SAM" id="MobiDB-lite"/>
    </source>
</evidence>
<dbReference type="Proteomes" id="UP001150001">
    <property type="component" value="Unassembled WGS sequence"/>
</dbReference>
<dbReference type="AlphaFoldDB" id="A0A178JCC2"/>
<feature type="region of interest" description="Disordered" evidence="1">
    <location>
        <begin position="169"/>
        <end position="192"/>
    </location>
</feature>
<dbReference type="GeneID" id="78074424"/>
<dbReference type="OrthoDB" id="273564at2"/>
<reference evidence="4 5" key="1">
    <citation type="submission" date="2016-03" db="EMBL/GenBank/DDBJ databases">
        <title>Draft genome sequence of the Vibrio tubiashii subs. europaeus.</title>
        <authorList>
            <person name="Spinard E."/>
            <person name="Dubert J."/>
            <person name="Nelson D.R."/>
            <person name="Barja J.L."/>
        </authorList>
    </citation>
    <scope>NUCLEOTIDE SEQUENCE [LARGE SCALE GENOMIC DNA]</scope>
    <source>
        <strain evidence="5">PP-638</strain>
        <strain evidence="4">PP2-638</strain>
    </source>
</reference>
<dbReference type="CDD" id="cd00060">
    <property type="entry name" value="FHA"/>
    <property type="match status" value="1"/>
</dbReference>
<evidence type="ECO:0000313" key="6">
    <source>
        <dbReference type="Proteomes" id="UP001150001"/>
    </source>
</evidence>
<organism evidence="4 5">
    <name type="scientific">Vibrio europaeus</name>
    <dbReference type="NCBI Taxonomy" id="300876"/>
    <lineage>
        <taxon>Bacteria</taxon>
        <taxon>Pseudomonadati</taxon>
        <taxon>Pseudomonadota</taxon>
        <taxon>Gammaproteobacteria</taxon>
        <taxon>Vibrionales</taxon>
        <taxon>Vibrionaceae</taxon>
        <taxon>Vibrio</taxon>
        <taxon>Vibrio oreintalis group</taxon>
    </lineage>
</organism>
<dbReference type="RefSeq" id="WP_069665868.1">
    <property type="nucleotide sequence ID" value="NZ_JAPFIM010000008.1"/>
</dbReference>
<accession>A0A178JCC2</accession>
<dbReference type="EMBL" id="LUAX01000001">
    <property type="protein sequence ID" value="OAM99894.1"/>
    <property type="molecule type" value="Genomic_DNA"/>
</dbReference>
<dbReference type="Pfam" id="PF20232">
    <property type="entry name" value="T6SS_FHA_C"/>
    <property type="match status" value="1"/>
</dbReference>
<evidence type="ECO:0000313" key="3">
    <source>
        <dbReference type="EMBL" id="MDC5742858.1"/>
    </source>
</evidence>
<dbReference type="Gene3D" id="2.60.200.20">
    <property type="match status" value="1"/>
</dbReference>